<organism evidence="2 3">
    <name type="scientific">Micromonospora yangpuensis</name>
    <dbReference type="NCBI Taxonomy" id="683228"/>
    <lineage>
        <taxon>Bacteria</taxon>
        <taxon>Bacillati</taxon>
        <taxon>Actinomycetota</taxon>
        <taxon>Actinomycetes</taxon>
        <taxon>Micromonosporales</taxon>
        <taxon>Micromonosporaceae</taxon>
        <taxon>Micromonospora</taxon>
    </lineage>
</organism>
<evidence type="ECO:0000256" key="1">
    <source>
        <dbReference type="SAM" id="MobiDB-lite"/>
    </source>
</evidence>
<reference evidence="2 3" key="1">
    <citation type="submission" date="2016-06" db="EMBL/GenBank/DDBJ databases">
        <authorList>
            <person name="Kjaerup R.B."/>
            <person name="Dalgaard T.S."/>
            <person name="Juul-Madsen H.R."/>
        </authorList>
    </citation>
    <scope>NUCLEOTIDE SEQUENCE [LARGE SCALE GENOMIC DNA]</scope>
    <source>
        <strain evidence="2 3">DSM 45577</strain>
    </source>
</reference>
<name>A0A1C6V7T7_9ACTN</name>
<evidence type="ECO:0000313" key="2">
    <source>
        <dbReference type="EMBL" id="SCL62412.1"/>
    </source>
</evidence>
<feature type="region of interest" description="Disordered" evidence="1">
    <location>
        <begin position="405"/>
        <end position="440"/>
    </location>
</feature>
<dbReference type="STRING" id="683228.GA0070617_4917"/>
<gene>
    <name evidence="2" type="ORF">GA0070617_4917</name>
</gene>
<dbReference type="EMBL" id="FMIA01000002">
    <property type="protein sequence ID" value="SCL62412.1"/>
    <property type="molecule type" value="Genomic_DNA"/>
</dbReference>
<dbReference type="AlphaFoldDB" id="A0A1C6V7T7"/>
<evidence type="ECO:0000313" key="3">
    <source>
        <dbReference type="Proteomes" id="UP000198937"/>
    </source>
</evidence>
<dbReference type="RefSeq" id="WP_091443223.1">
    <property type="nucleotide sequence ID" value="NZ_BMMJ01000017.1"/>
</dbReference>
<proteinExistence type="predicted"/>
<dbReference type="Proteomes" id="UP000198937">
    <property type="component" value="Unassembled WGS sequence"/>
</dbReference>
<feature type="compositionally biased region" description="Pro residues" evidence="1">
    <location>
        <begin position="431"/>
        <end position="440"/>
    </location>
</feature>
<sequence length="440" mass="49479">MPQDTIRPDQIAHHQQVLDEARDSLHQILFDRKVSALVAEQVDDPAHLDEFTRSLDDYRCLVEMWERPSRQRFTPHDPGSIRLERIKRSYQQTFDTVGTSVEAAHQRATAGDGGGELPLLAEVRDRLRSIREQEGTLQQARIAAGTVIAHWIRDRVHLTNQVDHFSETEGRSGVTLRFYVRDQLAQLAAPDQEIRYGQWAYLSRYCREANCNEVVALGLTMAHRILYDQERRIGDLLTQKILDVLDPVHRTGRRQHGVLFLGDPDRPESVAVEAWTRTPTVTGAFNYSWEQVHAAASTYQRTALGRDLLTEAEQYLDHEWLRRNAPPADLRNPLANRQDARHYVGAADVYAVDHAYYDRRDDPRFGIALSPGALLMSLNRDPRFSFVPPVPALVAGHPPPTVAQVAGSALSWQPAPTPSGTAAPAGHRGTPSPPAAPQRR</sequence>
<keyword evidence="3" id="KW-1185">Reference proteome</keyword>
<protein>
    <submittedName>
        <fullName evidence="2">Uncharacterized protein</fullName>
    </submittedName>
</protein>
<accession>A0A1C6V7T7</accession>
<dbReference type="OrthoDB" id="3411979at2"/>